<evidence type="ECO:0000256" key="1">
    <source>
        <dbReference type="ARBA" id="ARBA00022884"/>
    </source>
</evidence>
<dbReference type="InterPro" id="IPR052462">
    <property type="entry name" value="SLIRP/GR-RBP-like"/>
</dbReference>
<dbReference type="SUPFAM" id="SSF54928">
    <property type="entry name" value="RNA-binding domain, RBD"/>
    <property type="match status" value="1"/>
</dbReference>
<organism evidence="4 5">
    <name type="scientific">Dawidia cretensis</name>
    <dbReference type="NCBI Taxonomy" id="2782350"/>
    <lineage>
        <taxon>Bacteria</taxon>
        <taxon>Pseudomonadati</taxon>
        <taxon>Bacteroidota</taxon>
        <taxon>Cytophagia</taxon>
        <taxon>Cytophagales</taxon>
        <taxon>Chryseotaleaceae</taxon>
        <taxon>Dawidia</taxon>
    </lineage>
</organism>
<reference evidence="4 5" key="1">
    <citation type="submission" date="2021-05" db="EMBL/GenBank/DDBJ databases">
        <title>A Polyphasic approach of four new species of the genus Ohtaekwangia: Ohtaekwangia histidinii sp. nov., Ohtaekwangia cretensis sp. nov., Ohtaekwangia indiensis sp. nov., Ohtaekwangia reichenbachii sp. nov. from diverse environment.</title>
        <authorList>
            <person name="Octaviana S."/>
        </authorList>
    </citation>
    <scope>NUCLEOTIDE SEQUENCE [LARGE SCALE GENOMIC DNA]</scope>
    <source>
        <strain evidence="4 5">PWU5</strain>
    </source>
</reference>
<dbReference type="GO" id="GO:0003723">
    <property type="term" value="F:RNA binding"/>
    <property type="evidence" value="ECO:0007669"/>
    <property type="project" value="UniProtKB-KW"/>
</dbReference>
<feature type="compositionally biased region" description="Gly residues" evidence="2">
    <location>
        <begin position="85"/>
        <end position="116"/>
    </location>
</feature>
<feature type="region of interest" description="Disordered" evidence="2">
    <location>
        <begin position="75"/>
        <end position="116"/>
    </location>
</feature>
<proteinExistence type="predicted"/>
<accession>A0AAP2GSH6</accession>
<dbReference type="EMBL" id="JAHESE010000001">
    <property type="protein sequence ID" value="MBT1707248.1"/>
    <property type="molecule type" value="Genomic_DNA"/>
</dbReference>
<sequence>MNIYVANIPFKASEGELKELFEEYGDVTSAKIILDKETQRSRGFGFIEMPDDAAAQQAITSLNGFSFLGKELSVNEARPKTDNPRGGGGGYGGGGGRRGGGGGYGGGGGGGYNKGW</sequence>
<dbReference type="InterPro" id="IPR012677">
    <property type="entry name" value="Nucleotide-bd_a/b_plait_sf"/>
</dbReference>
<dbReference type="PROSITE" id="PS50102">
    <property type="entry name" value="RRM"/>
    <property type="match status" value="1"/>
</dbReference>
<dbReference type="RefSeq" id="WP_254082823.1">
    <property type="nucleotide sequence ID" value="NZ_JAHESE010000001.1"/>
</dbReference>
<evidence type="ECO:0000313" key="5">
    <source>
        <dbReference type="Proteomes" id="UP001319080"/>
    </source>
</evidence>
<dbReference type="Proteomes" id="UP001319080">
    <property type="component" value="Unassembled WGS sequence"/>
</dbReference>
<dbReference type="Gene3D" id="3.30.70.330">
    <property type="match status" value="1"/>
</dbReference>
<dbReference type="Pfam" id="PF00076">
    <property type="entry name" value="RRM_1"/>
    <property type="match status" value="1"/>
</dbReference>
<dbReference type="InterPro" id="IPR000504">
    <property type="entry name" value="RRM_dom"/>
</dbReference>
<comment type="caution">
    <text evidence="4">The sequence shown here is derived from an EMBL/GenBank/DDBJ whole genome shotgun (WGS) entry which is preliminary data.</text>
</comment>
<feature type="domain" description="RRM" evidence="3">
    <location>
        <begin position="1"/>
        <end position="79"/>
    </location>
</feature>
<evidence type="ECO:0000259" key="3">
    <source>
        <dbReference type="PROSITE" id="PS50102"/>
    </source>
</evidence>
<name>A0AAP2GSH6_9BACT</name>
<dbReference type="InterPro" id="IPR035979">
    <property type="entry name" value="RBD_domain_sf"/>
</dbReference>
<dbReference type="SMART" id="SM00360">
    <property type="entry name" value="RRM"/>
    <property type="match status" value="1"/>
</dbReference>
<keyword evidence="1" id="KW-0694">RNA-binding</keyword>
<gene>
    <name evidence="4" type="ORF">KK062_03400</name>
</gene>
<dbReference type="PANTHER" id="PTHR48027">
    <property type="entry name" value="HETEROGENEOUS NUCLEAR RIBONUCLEOPROTEIN 87F-RELATED"/>
    <property type="match status" value="1"/>
</dbReference>
<protein>
    <submittedName>
        <fullName evidence="4">RNA-binding protein</fullName>
    </submittedName>
</protein>
<evidence type="ECO:0000313" key="4">
    <source>
        <dbReference type="EMBL" id="MBT1707248.1"/>
    </source>
</evidence>
<dbReference type="AlphaFoldDB" id="A0AAP2GSH6"/>
<evidence type="ECO:0000256" key="2">
    <source>
        <dbReference type="SAM" id="MobiDB-lite"/>
    </source>
</evidence>
<keyword evidence="5" id="KW-1185">Reference proteome</keyword>